<evidence type="ECO:0000313" key="6">
    <source>
        <dbReference type="EMBL" id="KAJ6231539.1"/>
    </source>
</evidence>
<dbReference type="Proteomes" id="UP001150062">
    <property type="component" value="Unassembled WGS sequence"/>
</dbReference>
<dbReference type="FunFam" id="3.30.170.10:FF:000001">
    <property type="entry name" value="Cyclin-dependent kinases regulatory subunit"/>
    <property type="match status" value="1"/>
</dbReference>
<dbReference type="InterPro" id="IPR036858">
    <property type="entry name" value="Cyclin-dep_kinase_reg-sub_sf"/>
</dbReference>
<dbReference type="SUPFAM" id="SSF55637">
    <property type="entry name" value="Cell cycle regulatory proteins"/>
    <property type="match status" value="1"/>
</dbReference>
<evidence type="ECO:0000256" key="1">
    <source>
        <dbReference type="ARBA" id="ARBA00007782"/>
    </source>
</evidence>
<dbReference type="EMBL" id="JANTQA010000048">
    <property type="protein sequence ID" value="KAJ3431430.1"/>
    <property type="molecule type" value="Genomic_DNA"/>
</dbReference>
<accession>A0AAV7YSK7</accession>
<comment type="similarity">
    <text evidence="1 4">Belongs to the CKS family.</text>
</comment>
<dbReference type="PANTHER" id="PTHR23415">
    <property type="entry name" value="CYCLIN-DEPENDENT KINASES REGULATORY SUBUNIT/60S RIBOSOME SUBUNIT BIOGENESIS PROTEIN NIP7"/>
    <property type="match status" value="1"/>
</dbReference>
<dbReference type="Pfam" id="PF01111">
    <property type="entry name" value="CKS"/>
    <property type="match status" value="1"/>
</dbReference>
<dbReference type="EMBL" id="JAOAOG010000299">
    <property type="protein sequence ID" value="KAJ6231539.1"/>
    <property type="molecule type" value="Genomic_DNA"/>
</dbReference>
<evidence type="ECO:0000256" key="2">
    <source>
        <dbReference type="ARBA" id="ARBA00022618"/>
    </source>
</evidence>
<keyword evidence="8" id="KW-1185">Reference proteome</keyword>
<evidence type="ECO:0000256" key="3">
    <source>
        <dbReference type="ARBA" id="ARBA00023306"/>
    </source>
</evidence>
<reference evidence="5" key="2">
    <citation type="submission" date="2022-08" db="EMBL/GenBank/DDBJ databases">
        <title>Novel sulphate-reducing endosymbionts in the free-living metamonad Anaeramoeba.</title>
        <authorList>
            <person name="Jerlstrom-Hultqvist J."/>
            <person name="Cepicka I."/>
            <person name="Gallot-Lavallee L."/>
            <person name="Salas-Leiva D."/>
            <person name="Curtis B.A."/>
            <person name="Zahonova K."/>
            <person name="Pipaliya S."/>
            <person name="Dacks J."/>
            <person name="Roger A.J."/>
        </authorList>
    </citation>
    <scope>NUCLEOTIDE SEQUENCE</scope>
    <source>
        <strain evidence="5">Busselton2</strain>
    </source>
</reference>
<proteinExistence type="inferred from homology"/>
<dbReference type="Proteomes" id="UP001146793">
    <property type="component" value="Unassembled WGS sequence"/>
</dbReference>
<keyword evidence="3 4" id="KW-0131">Cell cycle</keyword>
<dbReference type="Gene3D" id="3.30.170.10">
    <property type="entry name" value="Cyclin-dependent kinase, regulatory subunit"/>
    <property type="match status" value="1"/>
</dbReference>
<dbReference type="GO" id="GO:0051301">
    <property type="term" value="P:cell division"/>
    <property type="evidence" value="ECO:0007669"/>
    <property type="project" value="UniProtKB-UniRule"/>
</dbReference>
<gene>
    <name evidence="5" type="ORF">M0812_03112</name>
    <name evidence="6" type="ORF">M0813_05612</name>
</gene>
<dbReference type="PRINTS" id="PR00296">
    <property type="entry name" value="CYCLINKINASE"/>
</dbReference>
<evidence type="ECO:0000313" key="8">
    <source>
        <dbReference type="Proteomes" id="UP001150062"/>
    </source>
</evidence>
<comment type="function">
    <text evidence="4">Binds to the catalytic subunit of the cyclin dependent kinases and is essential for their biological function.</text>
</comment>
<protein>
    <recommendedName>
        <fullName evidence="4">Cyclin-dependent kinases regulatory subunit</fullName>
    </recommendedName>
</protein>
<name>A0AAV7YSK7_9EUKA</name>
<reference evidence="6" key="1">
    <citation type="submission" date="2022-08" db="EMBL/GenBank/DDBJ databases">
        <title>Novel sulfate-reducing endosymbionts in the free-living metamonad Anaeramoeba.</title>
        <authorList>
            <person name="Jerlstrom-Hultqvist J."/>
            <person name="Cepicka I."/>
            <person name="Gallot-Lavallee L."/>
            <person name="Salas-Leiva D."/>
            <person name="Curtis B.A."/>
            <person name="Zahonova K."/>
            <person name="Pipaliya S."/>
            <person name="Dacks J."/>
            <person name="Roger A.J."/>
        </authorList>
    </citation>
    <scope>NUCLEOTIDE SEQUENCE</scope>
    <source>
        <strain evidence="6">Schooner1</strain>
    </source>
</reference>
<organism evidence="5 7">
    <name type="scientific">Anaeramoeba flamelloides</name>
    <dbReference type="NCBI Taxonomy" id="1746091"/>
    <lineage>
        <taxon>Eukaryota</taxon>
        <taxon>Metamonada</taxon>
        <taxon>Anaeramoebidae</taxon>
        <taxon>Anaeramoeba</taxon>
    </lineage>
</organism>
<dbReference type="AlphaFoldDB" id="A0AAV7YSK7"/>
<dbReference type="InterPro" id="IPR000789">
    <property type="entry name" value="Cyclin-dep_kinase_reg-sub"/>
</dbReference>
<dbReference type="GO" id="GO:0016538">
    <property type="term" value="F:cyclin-dependent protein serine/threonine kinase regulator activity"/>
    <property type="evidence" value="ECO:0007669"/>
    <property type="project" value="InterPro"/>
</dbReference>
<evidence type="ECO:0000256" key="4">
    <source>
        <dbReference type="RuleBase" id="RU311113"/>
    </source>
</evidence>
<sequence>MSSEDFYYSPKYYDDIYEYRHVIIPKTVSLKLTQKKLYSENEWRSIGIQMSPGWIHYHWHKPDKTVFLFRRKLTKEQKLQQKKTGEQQLEDY</sequence>
<evidence type="ECO:0000313" key="7">
    <source>
        <dbReference type="Proteomes" id="UP001146793"/>
    </source>
</evidence>
<comment type="caution">
    <text evidence="5">The sequence shown here is derived from an EMBL/GenBank/DDBJ whole genome shotgun (WGS) entry which is preliminary data.</text>
</comment>
<evidence type="ECO:0000313" key="5">
    <source>
        <dbReference type="EMBL" id="KAJ3431430.1"/>
    </source>
</evidence>
<dbReference type="SMART" id="SM01084">
    <property type="entry name" value="CKS"/>
    <property type="match status" value="1"/>
</dbReference>
<keyword evidence="2 4" id="KW-0132">Cell division</keyword>